<name>A0A8S1ES73_9PELO</name>
<gene>
    <name evidence="3" type="ORF">CBOVIS_LOCUS6476</name>
</gene>
<keyword evidence="2" id="KW-0732">Signal</keyword>
<feature type="compositionally biased region" description="Low complexity" evidence="1">
    <location>
        <begin position="32"/>
        <end position="49"/>
    </location>
</feature>
<evidence type="ECO:0000313" key="4">
    <source>
        <dbReference type="Proteomes" id="UP000494206"/>
    </source>
</evidence>
<feature type="chain" id="PRO_5035804412" description="Secreted protein" evidence="2">
    <location>
        <begin position="20"/>
        <end position="97"/>
    </location>
</feature>
<feature type="region of interest" description="Disordered" evidence="1">
    <location>
        <begin position="31"/>
        <end position="97"/>
    </location>
</feature>
<evidence type="ECO:0000313" key="3">
    <source>
        <dbReference type="EMBL" id="CAB3404085.1"/>
    </source>
</evidence>
<comment type="caution">
    <text evidence="3">The sequence shown here is derived from an EMBL/GenBank/DDBJ whole genome shotgun (WGS) entry which is preliminary data.</text>
</comment>
<feature type="compositionally biased region" description="Basic and acidic residues" evidence="1">
    <location>
        <begin position="53"/>
        <end position="63"/>
    </location>
</feature>
<organism evidence="3 4">
    <name type="scientific">Caenorhabditis bovis</name>
    <dbReference type="NCBI Taxonomy" id="2654633"/>
    <lineage>
        <taxon>Eukaryota</taxon>
        <taxon>Metazoa</taxon>
        <taxon>Ecdysozoa</taxon>
        <taxon>Nematoda</taxon>
        <taxon>Chromadorea</taxon>
        <taxon>Rhabditida</taxon>
        <taxon>Rhabditina</taxon>
        <taxon>Rhabditomorpha</taxon>
        <taxon>Rhabditoidea</taxon>
        <taxon>Rhabditidae</taxon>
        <taxon>Peloderinae</taxon>
        <taxon>Caenorhabditis</taxon>
    </lineage>
</organism>
<dbReference type="OrthoDB" id="5871199at2759"/>
<evidence type="ECO:0000256" key="1">
    <source>
        <dbReference type="SAM" id="MobiDB-lite"/>
    </source>
</evidence>
<sequence>MQTVTLIALLAVVAVPIFAQFDHLRARRDVVEASGEGSGVESSGVEASGEGSGEAHVDAHVESSGEASGETAVLEGSGEGSGAIIQRFHPIPRMSSL</sequence>
<keyword evidence="4" id="KW-1185">Reference proteome</keyword>
<reference evidence="3 4" key="1">
    <citation type="submission" date="2020-04" db="EMBL/GenBank/DDBJ databases">
        <authorList>
            <person name="Laetsch R D."/>
            <person name="Stevens L."/>
            <person name="Kumar S."/>
            <person name="Blaxter L. M."/>
        </authorList>
    </citation>
    <scope>NUCLEOTIDE SEQUENCE [LARGE SCALE GENOMIC DNA]</scope>
</reference>
<proteinExistence type="predicted"/>
<dbReference type="Proteomes" id="UP000494206">
    <property type="component" value="Unassembled WGS sequence"/>
</dbReference>
<dbReference type="EMBL" id="CADEPM010000004">
    <property type="protein sequence ID" value="CAB3404085.1"/>
    <property type="molecule type" value="Genomic_DNA"/>
</dbReference>
<evidence type="ECO:0000256" key="2">
    <source>
        <dbReference type="SAM" id="SignalP"/>
    </source>
</evidence>
<accession>A0A8S1ES73</accession>
<dbReference type="AlphaFoldDB" id="A0A8S1ES73"/>
<evidence type="ECO:0008006" key="5">
    <source>
        <dbReference type="Google" id="ProtNLM"/>
    </source>
</evidence>
<protein>
    <recommendedName>
        <fullName evidence="5">Secreted protein</fullName>
    </recommendedName>
</protein>
<feature type="signal peptide" evidence="2">
    <location>
        <begin position="1"/>
        <end position="19"/>
    </location>
</feature>